<dbReference type="Proteomes" id="UP000694844">
    <property type="component" value="Chromosome 2"/>
</dbReference>
<dbReference type="AlphaFoldDB" id="A0A8B8CN09"/>
<name>A0A8B8CN09_CRAVI</name>
<proteinExistence type="predicted"/>
<dbReference type="KEGG" id="cvn:111120146"/>
<dbReference type="RefSeq" id="XP_022316579.1">
    <property type="nucleotide sequence ID" value="XM_022460871.1"/>
</dbReference>
<feature type="region of interest" description="Disordered" evidence="1">
    <location>
        <begin position="231"/>
        <end position="282"/>
    </location>
</feature>
<dbReference type="GeneID" id="111120146"/>
<accession>A0A8B8CN09</accession>
<protein>
    <submittedName>
        <fullName evidence="3">Uncharacterized protein LOC111120146</fullName>
    </submittedName>
</protein>
<gene>
    <name evidence="3" type="primary">LOC111120146</name>
</gene>
<evidence type="ECO:0000313" key="2">
    <source>
        <dbReference type="Proteomes" id="UP000694844"/>
    </source>
</evidence>
<evidence type="ECO:0000256" key="1">
    <source>
        <dbReference type="SAM" id="MobiDB-lite"/>
    </source>
</evidence>
<reference evidence="3" key="1">
    <citation type="submission" date="2025-08" db="UniProtKB">
        <authorList>
            <consortium name="RefSeq"/>
        </authorList>
    </citation>
    <scope>IDENTIFICATION</scope>
    <source>
        <tissue evidence="3">Whole sample</tissue>
    </source>
</reference>
<evidence type="ECO:0000313" key="3">
    <source>
        <dbReference type="RefSeq" id="XP_022316579.1"/>
    </source>
</evidence>
<keyword evidence="2" id="KW-1185">Reference proteome</keyword>
<dbReference type="OrthoDB" id="6114043at2759"/>
<organism evidence="2 3">
    <name type="scientific">Crassostrea virginica</name>
    <name type="common">Eastern oyster</name>
    <dbReference type="NCBI Taxonomy" id="6565"/>
    <lineage>
        <taxon>Eukaryota</taxon>
        <taxon>Metazoa</taxon>
        <taxon>Spiralia</taxon>
        <taxon>Lophotrochozoa</taxon>
        <taxon>Mollusca</taxon>
        <taxon>Bivalvia</taxon>
        <taxon>Autobranchia</taxon>
        <taxon>Pteriomorphia</taxon>
        <taxon>Ostreida</taxon>
        <taxon>Ostreoidea</taxon>
        <taxon>Ostreidae</taxon>
        <taxon>Crassostrea</taxon>
    </lineage>
</organism>
<feature type="compositionally biased region" description="Basic and acidic residues" evidence="1">
    <location>
        <begin position="256"/>
        <end position="282"/>
    </location>
</feature>
<sequence length="282" mass="30884">MVVTVEETEAGYFITWDMYDVNSSAITVMWCTRKSARTCENDVQWKVFQNPGKGVHLSGIGHEKNKLFAVAVHQENQTSGGLTFPKCYYTLQNSQDNTKLAFTAERSDSNRLAVKLVSLYCQYPSKPVLYQVFYQEHKKGRLSCQDVISDLAGNVTRSAAYDLHSIMLTNINPQSSYDVCLRVTLANNQTLSSDIQTIKSIKHAVEKIERGRAGGGGAGWNGLVGEGLKGEGLEGKGKKERGLEGEGLEGDGMEGEGLKGERLEGKGFEGVEGEGGHKQHIN</sequence>
<feature type="compositionally biased region" description="Basic and acidic residues" evidence="1">
    <location>
        <begin position="231"/>
        <end position="244"/>
    </location>
</feature>